<feature type="domain" description="Aspartate/glutamate/uridylate kinase" evidence="7">
    <location>
        <begin position="291"/>
        <end position="555"/>
    </location>
</feature>
<comment type="similarity">
    <text evidence="2">Belongs to the UMP kinase family.</text>
</comment>
<dbReference type="Pfam" id="PF13837">
    <property type="entry name" value="Myb_DNA-bind_4"/>
    <property type="match status" value="1"/>
</dbReference>
<feature type="region of interest" description="Disordered" evidence="6">
    <location>
        <begin position="54"/>
        <end position="97"/>
    </location>
</feature>
<dbReference type="EC" id="2.7.4.22" evidence="3"/>
<dbReference type="InterPro" id="IPR001048">
    <property type="entry name" value="Asp/Glu/Uridylate_kinase"/>
</dbReference>
<feature type="compositionally biased region" description="Low complexity" evidence="6">
    <location>
        <begin position="268"/>
        <end position="280"/>
    </location>
</feature>
<feature type="region of interest" description="Disordered" evidence="6">
    <location>
        <begin position="110"/>
        <end position="138"/>
    </location>
</feature>
<keyword evidence="4" id="KW-0665">Pyrimidine biosynthesis</keyword>
<evidence type="ECO:0000256" key="5">
    <source>
        <dbReference type="ARBA" id="ARBA00032092"/>
    </source>
</evidence>
<dbReference type="Gene3D" id="3.40.1160.10">
    <property type="entry name" value="Acetylglutamate kinase-like"/>
    <property type="match status" value="2"/>
</dbReference>
<dbReference type="CDD" id="cd04254">
    <property type="entry name" value="AAK_UMPK-PyrH-Ec"/>
    <property type="match status" value="1"/>
</dbReference>
<evidence type="ECO:0000259" key="7">
    <source>
        <dbReference type="Pfam" id="PF00696"/>
    </source>
</evidence>
<dbReference type="EMBL" id="AL731641">
    <property type="protein sequence ID" value="CAE04883.3"/>
    <property type="molecule type" value="Genomic_DNA"/>
</dbReference>
<feature type="region of interest" description="Disordered" evidence="6">
    <location>
        <begin position="235"/>
        <end position="287"/>
    </location>
</feature>
<feature type="compositionally biased region" description="Low complexity" evidence="6">
    <location>
        <begin position="54"/>
        <end position="64"/>
    </location>
</feature>
<evidence type="ECO:0000256" key="6">
    <source>
        <dbReference type="SAM" id="MobiDB-lite"/>
    </source>
</evidence>
<protein>
    <recommendedName>
        <fullName evidence="3">UMP kinase</fullName>
        <ecNumber evidence="3">2.7.4.22</ecNumber>
    </recommendedName>
    <alternativeName>
        <fullName evidence="5">Uridine monophosphate kinase</fullName>
    </alternativeName>
</protein>
<accession>Q7XLY5</accession>
<comment type="pathway">
    <text evidence="1">Pyrimidine metabolism; CTP biosynthesis via de novo pathway; UDP from UMP (UMPK route): step 1/1.</text>
</comment>
<proteinExistence type="inferred from homology"/>
<organism evidence="9">
    <name type="scientific">Oryza sativa subsp. japonica</name>
    <name type="common">Rice</name>
    <dbReference type="NCBI Taxonomy" id="39947"/>
    <lineage>
        <taxon>Eukaryota</taxon>
        <taxon>Viridiplantae</taxon>
        <taxon>Streptophyta</taxon>
        <taxon>Embryophyta</taxon>
        <taxon>Tracheophyta</taxon>
        <taxon>Spermatophyta</taxon>
        <taxon>Magnoliopsida</taxon>
        <taxon>Liliopsida</taxon>
        <taxon>Poales</taxon>
        <taxon>Poaceae</taxon>
        <taxon>BOP clade</taxon>
        <taxon>Oryzoideae</taxon>
        <taxon>Oryzeae</taxon>
        <taxon>Oryzinae</taxon>
        <taxon>Oryza</taxon>
        <taxon>Oryza sativa</taxon>
    </lineage>
</organism>
<dbReference type="GO" id="GO:0044210">
    <property type="term" value="P:'de novo' CTP biosynthetic process"/>
    <property type="evidence" value="ECO:0007669"/>
    <property type="project" value="UniProtKB-UniPathway"/>
</dbReference>
<gene>
    <name evidence="9" type="ORF">OSJNBa0042I15.5</name>
</gene>
<dbReference type="GO" id="GO:0033862">
    <property type="term" value="F:UMP kinase activity"/>
    <property type="evidence" value="ECO:0007669"/>
    <property type="project" value="UniProtKB-EC"/>
</dbReference>
<dbReference type="PANTHER" id="PTHR42833">
    <property type="entry name" value="URIDYLATE KINASE"/>
    <property type="match status" value="1"/>
</dbReference>
<evidence type="ECO:0000256" key="4">
    <source>
        <dbReference type="ARBA" id="ARBA00022975"/>
    </source>
</evidence>
<dbReference type="InterPro" id="IPR015963">
    <property type="entry name" value="Uridylate_kinase_bac"/>
</dbReference>
<name>Q7XLY5_ORYSJ</name>
<evidence type="ECO:0000259" key="8">
    <source>
        <dbReference type="Pfam" id="PF13837"/>
    </source>
</evidence>
<feature type="compositionally biased region" description="Gly residues" evidence="6">
    <location>
        <begin position="110"/>
        <end position="130"/>
    </location>
</feature>
<dbReference type="Gene3D" id="1.10.10.60">
    <property type="entry name" value="Homeodomain-like"/>
    <property type="match status" value="1"/>
</dbReference>
<dbReference type="Pfam" id="PF00696">
    <property type="entry name" value="AA_kinase"/>
    <property type="match status" value="1"/>
</dbReference>
<dbReference type="InterPro" id="IPR044822">
    <property type="entry name" value="Myb_DNA-bind_4"/>
</dbReference>
<sequence length="582" mass="61183">MASCDDDFGLLGDGPVPEEEAAAAAASSQAAPPPPQQQAQAFCFGDAASVAGAGAGVGPFAPMGQEEGNHSAERGKAAAAAAHHSKRGRDRAEEFSDGGEYCSYLNSGGGGGGAGKKGRGGGGGGGGGVAAGSSEYRKDREEWTDGAISSLLDSYTDRFEQLNRGNLRGRDWEDVAAAVTDGQGKSSGGKSVEQCKNKIDNLKKRYKVECQRLAGSGASAVSHWPWFKKMEQIVGNSSSPASSKALVASDDDNKPRQPQQHSSKRHAPSGSSTPTFGGSSRLAPPSNPKWKRVLLKIGGTALAGAPPQNVDPKVIMLIAREVQVACRHGVEVSIVVGGRNIFCGDTWVSATGTDRASTYSIGHADAALVPNSPFDSCMMFCILIFTMHIPYMYLMNTRIGSSSSSTCVSLNFVRMMASVMNAVLLQASLEKIGVETRVQTALMMQEVAEPYIRRRAIRHLEKGRVVIFAGIGAGIGNPLFTTDTAAALRASEINADVVLKGTAGDDDYGCPPRGNNNPPFEHISFRELAARGFSRMDMTAITCCQENNIPVVIFNMLEPGNISKAICGDQVGTLVDQSGRIT</sequence>
<dbReference type="UniPathway" id="UPA00159">
    <property type="reaction ID" value="UER00275"/>
</dbReference>
<evidence type="ECO:0000256" key="3">
    <source>
        <dbReference type="ARBA" id="ARBA00012899"/>
    </source>
</evidence>
<feature type="region of interest" description="Disordered" evidence="6">
    <location>
        <begin position="1"/>
        <end position="39"/>
    </location>
</feature>
<reference evidence="9" key="1">
    <citation type="journal article" date="2002" name="Nature">
        <title>Sequence and analysis of rice chromosome 4.</title>
        <authorList>
            <person name="Feng Q."/>
            <person name="Zhang Y."/>
            <person name="Hao P."/>
            <person name="Wang S."/>
            <person name="Fu G."/>
            <person name="Huang Y."/>
            <person name="Li Y."/>
            <person name="Zhu J."/>
            <person name="Liu Y."/>
            <person name="Hu X."/>
            <person name="Jia P."/>
            <person name="Zhang Y."/>
            <person name="Zhao Q."/>
            <person name="Ying K."/>
            <person name="Yu S."/>
            <person name="Tang Y."/>
            <person name="Weng Q."/>
            <person name="Zhang L."/>
            <person name="Lu Y."/>
            <person name="Mu J."/>
            <person name="Lu Y."/>
            <person name="Zhang L.S."/>
            <person name="Yu Z."/>
            <person name="Fan D."/>
            <person name="Liu X."/>
            <person name="Lu T."/>
            <person name="Li C."/>
            <person name="Wu Y."/>
            <person name="Sun T."/>
            <person name="Lei H."/>
            <person name="Li T."/>
            <person name="Hu H."/>
            <person name="Guan J."/>
            <person name="Wu M."/>
            <person name="Zhang R."/>
            <person name="Zhou B."/>
            <person name="Chen Z."/>
            <person name="Chen L."/>
            <person name="Jin Z."/>
            <person name="Wang R."/>
            <person name="Yin H."/>
            <person name="Cai Z."/>
            <person name="Ren S."/>
            <person name="Lv G."/>
            <person name="Gu W."/>
            <person name="Zhu G."/>
            <person name="Tu Y."/>
            <person name="Jia J."/>
            <person name="Zhang Y."/>
            <person name="Chen J."/>
            <person name="Kang H."/>
            <person name="Chen X."/>
            <person name="Shao C."/>
            <person name="Sun Y."/>
            <person name="Hu Q."/>
            <person name="Zhang X."/>
            <person name="Zhang W."/>
            <person name="Wang L."/>
            <person name="Ding C."/>
            <person name="Sheng H."/>
            <person name="Gu J."/>
            <person name="Chen S."/>
            <person name="Ni L."/>
            <person name="Zhu F."/>
            <person name="Chen W."/>
            <person name="Lan L."/>
            <person name="Lai Y."/>
            <person name="Cheng Z."/>
            <person name="Gu M."/>
            <person name="Jiang J."/>
            <person name="Li J."/>
            <person name="Hong G."/>
            <person name="Xue Y."/>
            <person name="Han B."/>
        </authorList>
    </citation>
    <scope>NUCLEOTIDE SEQUENCE</scope>
</reference>
<dbReference type="AlphaFoldDB" id="Q7XLY5"/>
<dbReference type="SUPFAM" id="SSF53633">
    <property type="entry name" value="Carbamate kinase-like"/>
    <property type="match status" value="1"/>
</dbReference>
<dbReference type="FunFam" id="1.10.10.60:FF:000238">
    <property type="entry name" value="Aspartate/glutamate/uridylate kinase family protein"/>
    <property type="match status" value="1"/>
</dbReference>
<dbReference type="GO" id="GO:0005737">
    <property type="term" value="C:cytoplasm"/>
    <property type="evidence" value="ECO:0007669"/>
    <property type="project" value="InterPro"/>
</dbReference>
<evidence type="ECO:0000256" key="2">
    <source>
        <dbReference type="ARBA" id="ARBA00007614"/>
    </source>
</evidence>
<feature type="compositionally biased region" description="Basic and acidic residues" evidence="6">
    <location>
        <begin position="67"/>
        <end position="76"/>
    </location>
</feature>
<evidence type="ECO:0000256" key="1">
    <source>
        <dbReference type="ARBA" id="ARBA00004791"/>
    </source>
</evidence>
<evidence type="ECO:0000313" key="9">
    <source>
        <dbReference type="EMBL" id="CAE04883.3"/>
    </source>
</evidence>
<dbReference type="InterPro" id="IPR036393">
    <property type="entry name" value="AceGlu_kinase-like_sf"/>
</dbReference>
<feature type="domain" description="Myb/SANT-like DNA-binding" evidence="8">
    <location>
        <begin position="140"/>
        <end position="233"/>
    </location>
</feature>
<dbReference type="PANTHER" id="PTHR42833:SF1">
    <property type="entry name" value="UMP KINASE"/>
    <property type="match status" value="1"/>
</dbReference>